<evidence type="ECO:0000256" key="4">
    <source>
        <dbReference type="SAM" id="MobiDB-lite"/>
    </source>
</evidence>
<evidence type="ECO:0000313" key="7">
    <source>
        <dbReference type="Proteomes" id="UP000631181"/>
    </source>
</evidence>
<evidence type="ECO:0000313" key="6">
    <source>
        <dbReference type="EMBL" id="KAF7714131.1"/>
    </source>
</evidence>
<dbReference type="Gene3D" id="3.30.390.110">
    <property type="match status" value="1"/>
</dbReference>
<dbReference type="AlphaFoldDB" id="A0A8J8W2Y0"/>
<keyword evidence="7" id="KW-1185">Reference proteome</keyword>
<organism evidence="6 7">
    <name type="scientific">Penicillium ucsense</name>
    <dbReference type="NCBI Taxonomy" id="2839758"/>
    <lineage>
        <taxon>Eukaryota</taxon>
        <taxon>Fungi</taxon>
        <taxon>Dikarya</taxon>
        <taxon>Ascomycota</taxon>
        <taxon>Pezizomycotina</taxon>
        <taxon>Eurotiomycetes</taxon>
        <taxon>Eurotiomycetidae</taxon>
        <taxon>Eurotiales</taxon>
        <taxon>Aspergillaceae</taxon>
        <taxon>Penicillium</taxon>
    </lineage>
</organism>
<dbReference type="GO" id="GO:0003735">
    <property type="term" value="F:structural constituent of ribosome"/>
    <property type="evidence" value="ECO:0007669"/>
    <property type="project" value="InterPro"/>
</dbReference>
<evidence type="ECO:0000256" key="3">
    <source>
        <dbReference type="ARBA" id="ARBA00023274"/>
    </source>
</evidence>
<name>A0A8J8W2Y0_9EURO</name>
<dbReference type="GO" id="GO:1990904">
    <property type="term" value="C:ribonucleoprotein complex"/>
    <property type="evidence" value="ECO:0007669"/>
    <property type="project" value="UniProtKB-KW"/>
</dbReference>
<evidence type="ECO:0000259" key="5">
    <source>
        <dbReference type="Pfam" id="PF01778"/>
    </source>
</evidence>
<evidence type="ECO:0000256" key="1">
    <source>
        <dbReference type="ARBA" id="ARBA00007926"/>
    </source>
</evidence>
<dbReference type="InterPro" id="IPR029004">
    <property type="entry name" value="Ribosomal_eL28/Mak16"/>
</dbReference>
<dbReference type="FunFam" id="3.30.390.110:FF:000002">
    <property type="entry name" value="60S ribosomal protein L28"/>
    <property type="match status" value="1"/>
</dbReference>
<accession>A0A8J8W2Y0</accession>
<keyword evidence="2 6" id="KW-0689">Ribosomal protein</keyword>
<dbReference type="PANTHER" id="PTHR10544">
    <property type="entry name" value="60S RIBOSOMAL PROTEIN L28"/>
    <property type="match status" value="1"/>
</dbReference>
<comment type="caution">
    <text evidence="6">The sequence shown here is derived from an EMBL/GenBank/DDBJ whole genome shotgun (WGS) entry which is preliminary data.</text>
</comment>
<dbReference type="GO" id="GO:0005840">
    <property type="term" value="C:ribosome"/>
    <property type="evidence" value="ECO:0007669"/>
    <property type="project" value="UniProtKB-KW"/>
</dbReference>
<proteinExistence type="inferred from homology"/>
<protein>
    <submittedName>
        <fullName evidence="6">60S ribosomal protein L28</fullName>
    </submittedName>
</protein>
<dbReference type="InterPro" id="IPR002672">
    <property type="entry name" value="Ribosomal_eL28"/>
</dbReference>
<dbReference type="EMBL" id="WIWV01000095">
    <property type="protein sequence ID" value="KAF7714131.1"/>
    <property type="molecule type" value="Genomic_DNA"/>
</dbReference>
<dbReference type="GO" id="GO:0006412">
    <property type="term" value="P:translation"/>
    <property type="evidence" value="ECO:0007669"/>
    <property type="project" value="InterPro"/>
</dbReference>
<feature type="region of interest" description="Disordered" evidence="4">
    <location>
        <begin position="128"/>
        <end position="156"/>
    </location>
</feature>
<reference evidence="6" key="1">
    <citation type="journal article" date="2020" name="Front. Microbiol.">
        <title>Gene regulatory networks of Penicillium echinulatum 2HH and Penicillium oxalicum 114-2 inferred by a computational biology approach.</title>
        <authorList>
            <person name="Lenz A.R."/>
            <person name="Galan-Vasquez E."/>
            <person name="Balbinot E."/>
            <person name="De Abreu F.P."/>
            <person name="De Oliveira N.S."/>
            <person name="Da Rosa L.O."/>
            <person name="De Avila E Silva S."/>
            <person name="Camassola M."/>
            <person name="Dillon A.J.P."/>
            <person name="Perez-Rueda E."/>
        </authorList>
    </citation>
    <scope>NUCLEOTIDE SEQUENCE</scope>
    <source>
        <strain evidence="6">S1M29</strain>
    </source>
</reference>
<gene>
    <name evidence="6" type="ORF">PECM_008812</name>
</gene>
<dbReference type="OrthoDB" id="338850at2759"/>
<evidence type="ECO:0000256" key="2">
    <source>
        <dbReference type="ARBA" id="ARBA00022980"/>
    </source>
</evidence>
<keyword evidence="3" id="KW-0687">Ribonucleoprotein</keyword>
<dbReference type="Pfam" id="PF01778">
    <property type="entry name" value="Ribosomal_L28e"/>
    <property type="match status" value="1"/>
</dbReference>
<dbReference type="Proteomes" id="UP000631181">
    <property type="component" value="Unassembled WGS sequence"/>
</dbReference>
<feature type="domain" description="Ribosomal eL28/Mak16" evidence="5">
    <location>
        <begin position="12"/>
        <end position="130"/>
    </location>
</feature>
<comment type="similarity">
    <text evidence="1">Belongs to the eukaryotic ribosomal protein eL28 family.</text>
</comment>
<sequence length="156" mass="17141">MSVSRPNVSNDLIWQITRNQNAYLVRRNTGGGSQFSRDPLNLVNKHSFKYSGFANNKAVGVQSDENGNVVLITKKPNNTQQPAQSLVTVSYGPKTSTRKIYKGVASKTAQHGYRADVREEAVSRVSALRRAGLPKKETPASKPRGAKARQAEEKSE</sequence>